<keyword evidence="2 6" id="KW-0812">Transmembrane</keyword>
<evidence type="ECO:0000313" key="9">
    <source>
        <dbReference type="Proteomes" id="UP000727993"/>
    </source>
</evidence>
<comment type="caution">
    <text evidence="8">The sequence shown here is derived from an EMBL/GenBank/DDBJ whole genome shotgun (WGS) entry which is preliminary data.</text>
</comment>
<dbReference type="GO" id="GO:0022857">
    <property type="term" value="F:transmembrane transporter activity"/>
    <property type="evidence" value="ECO:0007669"/>
    <property type="project" value="InterPro"/>
</dbReference>
<name>A0A936NDX2_9ACTN</name>
<evidence type="ECO:0000256" key="4">
    <source>
        <dbReference type="ARBA" id="ARBA00023136"/>
    </source>
</evidence>
<keyword evidence="4 6" id="KW-0472">Membrane</keyword>
<feature type="region of interest" description="Disordered" evidence="5">
    <location>
        <begin position="192"/>
        <end position="226"/>
    </location>
</feature>
<sequence length="426" mass="42504">MVGLLAPLLPAIVASILPVFLIGALVGPMGSEFGYRETTAGWLMASFFAVSALVSRRAGSIADSVGPVRTLQVGLSGSAVTGATMATIADSVPVLAVAMMVGGGCNALTQIAANVYLARYLPPARHGVAFSIKQSANPGGVLVAGLLLPTLVLTTGWRSAFGVASGAALAAALGLEAVRRWHPGLRVANRRPADAMPAPAPAAKPAPASAAIPAPGPAASLPTPASPRKDRTLGLVAAAAGFGSASAVALGGFYVESARDAGVGLAAAGLAASLGSATSIVGRIVAGVRADRTGASPERILGWVAAMLAVGAVALIGFGLRTPWAQWLALPGAYGIGWAWPGVFNLAVVRARPDEPGRATGVSQTGIYVGTTLGPLIFGPVSESLGYPLTWSTAALLALISAAGMLAARRDLERSAPATPPRVTQA</sequence>
<dbReference type="Proteomes" id="UP000727993">
    <property type="component" value="Unassembled WGS sequence"/>
</dbReference>
<feature type="transmembrane region" description="Helical" evidence="6">
    <location>
        <begin position="261"/>
        <end position="288"/>
    </location>
</feature>
<dbReference type="InterPro" id="IPR036259">
    <property type="entry name" value="MFS_trans_sf"/>
</dbReference>
<accession>A0A936NDX2</accession>
<protein>
    <submittedName>
        <fullName evidence="8">MFS transporter</fullName>
    </submittedName>
</protein>
<dbReference type="InterPro" id="IPR020846">
    <property type="entry name" value="MFS_dom"/>
</dbReference>
<dbReference type="EMBL" id="JADJZA010000009">
    <property type="protein sequence ID" value="MBK9298535.1"/>
    <property type="molecule type" value="Genomic_DNA"/>
</dbReference>
<feature type="transmembrane region" description="Helical" evidence="6">
    <location>
        <begin position="326"/>
        <end position="349"/>
    </location>
</feature>
<feature type="transmembrane region" description="Helical" evidence="6">
    <location>
        <begin position="95"/>
        <end position="118"/>
    </location>
</feature>
<evidence type="ECO:0000256" key="6">
    <source>
        <dbReference type="SAM" id="Phobius"/>
    </source>
</evidence>
<dbReference type="PANTHER" id="PTHR23527:SF1">
    <property type="entry name" value="BLL3282 PROTEIN"/>
    <property type="match status" value="1"/>
</dbReference>
<evidence type="ECO:0000256" key="5">
    <source>
        <dbReference type="SAM" id="MobiDB-lite"/>
    </source>
</evidence>
<evidence type="ECO:0000256" key="3">
    <source>
        <dbReference type="ARBA" id="ARBA00022989"/>
    </source>
</evidence>
<dbReference type="InterPro" id="IPR011701">
    <property type="entry name" value="MFS"/>
</dbReference>
<feature type="compositionally biased region" description="Low complexity" evidence="5">
    <location>
        <begin position="205"/>
        <end position="219"/>
    </location>
</feature>
<feature type="transmembrane region" description="Helical" evidence="6">
    <location>
        <begin position="233"/>
        <end position="255"/>
    </location>
</feature>
<dbReference type="PROSITE" id="PS50850">
    <property type="entry name" value="MFS"/>
    <property type="match status" value="1"/>
</dbReference>
<gene>
    <name evidence="8" type="ORF">IPN02_17250</name>
</gene>
<dbReference type="Pfam" id="PF07690">
    <property type="entry name" value="MFS_1"/>
    <property type="match status" value="1"/>
</dbReference>
<dbReference type="SUPFAM" id="SSF103473">
    <property type="entry name" value="MFS general substrate transporter"/>
    <property type="match status" value="1"/>
</dbReference>
<proteinExistence type="predicted"/>
<feature type="transmembrane region" description="Helical" evidence="6">
    <location>
        <begin position="387"/>
        <end position="408"/>
    </location>
</feature>
<reference evidence="8 9" key="1">
    <citation type="submission" date="2020-10" db="EMBL/GenBank/DDBJ databases">
        <title>Connecting structure to function with the recovery of over 1000 high-quality activated sludge metagenome-assembled genomes encoding full-length rRNA genes using long-read sequencing.</title>
        <authorList>
            <person name="Singleton C.M."/>
            <person name="Petriglieri F."/>
            <person name="Kristensen J.M."/>
            <person name="Kirkegaard R.H."/>
            <person name="Michaelsen T.Y."/>
            <person name="Andersen M.H."/>
            <person name="Karst S.M."/>
            <person name="Dueholm M.S."/>
            <person name="Nielsen P.H."/>
            <person name="Albertsen M."/>
        </authorList>
    </citation>
    <scope>NUCLEOTIDE SEQUENCE [LARGE SCALE GENOMIC DNA]</scope>
    <source>
        <strain evidence="8">Lyne_18-Q3-R50-59_MAXAC.006</strain>
    </source>
</reference>
<dbReference type="InterPro" id="IPR052952">
    <property type="entry name" value="MFS-Transporter"/>
</dbReference>
<feature type="transmembrane region" description="Helical" evidence="6">
    <location>
        <begin position="139"/>
        <end position="157"/>
    </location>
</feature>
<dbReference type="GO" id="GO:0005886">
    <property type="term" value="C:plasma membrane"/>
    <property type="evidence" value="ECO:0007669"/>
    <property type="project" value="UniProtKB-SubCell"/>
</dbReference>
<evidence type="ECO:0000256" key="2">
    <source>
        <dbReference type="ARBA" id="ARBA00022692"/>
    </source>
</evidence>
<evidence type="ECO:0000256" key="1">
    <source>
        <dbReference type="ARBA" id="ARBA00004651"/>
    </source>
</evidence>
<dbReference type="Gene3D" id="1.20.1250.20">
    <property type="entry name" value="MFS general substrate transporter like domains"/>
    <property type="match status" value="2"/>
</dbReference>
<feature type="transmembrane region" description="Helical" evidence="6">
    <location>
        <begin position="300"/>
        <end position="320"/>
    </location>
</feature>
<feature type="transmembrane region" description="Helical" evidence="6">
    <location>
        <begin position="361"/>
        <end position="381"/>
    </location>
</feature>
<dbReference type="PANTHER" id="PTHR23527">
    <property type="entry name" value="BLL3282 PROTEIN"/>
    <property type="match status" value="1"/>
</dbReference>
<organism evidence="8 9">
    <name type="scientific">Candidatus Neomicrothrix subdominans</name>
    <dbReference type="NCBI Taxonomy" id="2954438"/>
    <lineage>
        <taxon>Bacteria</taxon>
        <taxon>Bacillati</taxon>
        <taxon>Actinomycetota</taxon>
        <taxon>Acidimicrobiia</taxon>
        <taxon>Acidimicrobiales</taxon>
        <taxon>Microthrixaceae</taxon>
        <taxon>Candidatus Neomicrothrix</taxon>
    </lineage>
</organism>
<evidence type="ECO:0000313" key="8">
    <source>
        <dbReference type="EMBL" id="MBK9298535.1"/>
    </source>
</evidence>
<dbReference type="AlphaFoldDB" id="A0A936NDX2"/>
<feature type="domain" description="Major facilitator superfamily (MFS) profile" evidence="7">
    <location>
        <begin position="1"/>
        <end position="413"/>
    </location>
</feature>
<evidence type="ECO:0000259" key="7">
    <source>
        <dbReference type="PROSITE" id="PS50850"/>
    </source>
</evidence>
<comment type="subcellular location">
    <subcellularLocation>
        <location evidence="1">Cell membrane</location>
        <topology evidence="1">Multi-pass membrane protein</topology>
    </subcellularLocation>
</comment>
<feature type="transmembrane region" description="Helical" evidence="6">
    <location>
        <begin position="7"/>
        <end position="27"/>
    </location>
</feature>
<keyword evidence="3 6" id="KW-1133">Transmembrane helix</keyword>